<dbReference type="AlphaFoldDB" id="A0A6C0EM42"/>
<dbReference type="EMBL" id="MN738857">
    <property type="protein sequence ID" value="QHT28425.1"/>
    <property type="molecule type" value="Genomic_DNA"/>
</dbReference>
<sequence length="140" mass="16350">MNPDLTLPTACRPKCYSRKQSAYPIFSMMQYYQSIGKTFHQQTHKLIPDKTSYVNGNHHIYPYNKRRTCVTFLPNNNQFIMQGATTSSSLILRKKHDALYNGGNDHLQNKSNEPREPDIFISKTCYFGTIRCRKNIRIIK</sequence>
<reference evidence="1" key="1">
    <citation type="journal article" date="2020" name="Nature">
        <title>Giant virus diversity and host interactions through global metagenomics.</title>
        <authorList>
            <person name="Schulz F."/>
            <person name="Roux S."/>
            <person name="Paez-Espino D."/>
            <person name="Jungbluth S."/>
            <person name="Walsh D.A."/>
            <person name="Denef V.J."/>
            <person name="McMahon K.D."/>
            <person name="Konstantinidis K.T."/>
            <person name="Eloe-Fadrosh E.A."/>
            <person name="Kyrpides N.C."/>
            <person name="Woyke T."/>
        </authorList>
    </citation>
    <scope>NUCLEOTIDE SEQUENCE</scope>
    <source>
        <strain evidence="1">GVMAG-M-3300001348-25</strain>
    </source>
</reference>
<organism evidence="1">
    <name type="scientific">viral metagenome</name>
    <dbReference type="NCBI Taxonomy" id="1070528"/>
    <lineage>
        <taxon>unclassified sequences</taxon>
        <taxon>metagenomes</taxon>
        <taxon>organismal metagenomes</taxon>
    </lineage>
</organism>
<protein>
    <submittedName>
        <fullName evidence="1">Uncharacterized protein</fullName>
    </submittedName>
</protein>
<name>A0A6C0EM42_9ZZZZ</name>
<proteinExistence type="predicted"/>
<evidence type="ECO:0000313" key="1">
    <source>
        <dbReference type="EMBL" id="QHT28425.1"/>
    </source>
</evidence>
<accession>A0A6C0EM42</accession>